<sequence>MAESWDEEQLIAEGFERAYVELEWYDGPRAGLADVGGVPHYIRSYDFDHADEADEYQVWPASGDAVEMEREQWEIFVRWNQRRDAGAAGPDGHPATGGVDARYDELNRLLTAHREMPADARRLVGELRFDHGDRYRLDGLDYWFRWRPVT</sequence>
<keyword evidence="2" id="KW-1185">Reference proteome</keyword>
<evidence type="ECO:0000313" key="1">
    <source>
        <dbReference type="EMBL" id="MBB4760763.1"/>
    </source>
</evidence>
<organism evidence="1 2">
    <name type="scientific">Actinoplanes digitatis</name>
    <dbReference type="NCBI Taxonomy" id="1868"/>
    <lineage>
        <taxon>Bacteria</taxon>
        <taxon>Bacillati</taxon>
        <taxon>Actinomycetota</taxon>
        <taxon>Actinomycetes</taxon>
        <taxon>Micromonosporales</taxon>
        <taxon>Micromonosporaceae</taxon>
        <taxon>Actinoplanes</taxon>
    </lineage>
</organism>
<reference evidence="1 2" key="1">
    <citation type="submission" date="2020-08" db="EMBL/GenBank/DDBJ databases">
        <title>Sequencing the genomes of 1000 actinobacteria strains.</title>
        <authorList>
            <person name="Klenk H.-P."/>
        </authorList>
    </citation>
    <scope>NUCLEOTIDE SEQUENCE [LARGE SCALE GENOMIC DNA]</scope>
    <source>
        <strain evidence="1 2">DSM 43149</strain>
    </source>
</reference>
<dbReference type="RefSeq" id="WP_184990766.1">
    <property type="nucleotide sequence ID" value="NZ_BOMK01000028.1"/>
</dbReference>
<dbReference type="Proteomes" id="UP000578112">
    <property type="component" value="Unassembled WGS sequence"/>
</dbReference>
<accession>A0A7W7MN92</accession>
<dbReference type="AlphaFoldDB" id="A0A7W7MN92"/>
<dbReference type="EMBL" id="JACHNH010000001">
    <property type="protein sequence ID" value="MBB4760763.1"/>
    <property type="molecule type" value="Genomic_DNA"/>
</dbReference>
<comment type="caution">
    <text evidence="1">The sequence shown here is derived from an EMBL/GenBank/DDBJ whole genome shotgun (WGS) entry which is preliminary data.</text>
</comment>
<gene>
    <name evidence="1" type="ORF">BJ971_001319</name>
</gene>
<protein>
    <submittedName>
        <fullName evidence="1">Uncharacterized protein</fullName>
    </submittedName>
</protein>
<proteinExistence type="predicted"/>
<evidence type="ECO:0000313" key="2">
    <source>
        <dbReference type="Proteomes" id="UP000578112"/>
    </source>
</evidence>
<name>A0A7W7MN92_9ACTN</name>